<evidence type="ECO:0000313" key="2">
    <source>
        <dbReference type="EMBL" id="GGJ03020.1"/>
    </source>
</evidence>
<dbReference type="Pfam" id="PF15575">
    <property type="entry name" value="Imm49"/>
    <property type="match status" value="1"/>
</dbReference>
<dbReference type="Proteomes" id="UP000597989">
    <property type="component" value="Unassembled WGS sequence"/>
</dbReference>
<proteinExistence type="predicted"/>
<dbReference type="EMBL" id="BAAAHC010000010">
    <property type="protein sequence ID" value="GAA0523970.1"/>
    <property type="molecule type" value="Genomic_DNA"/>
</dbReference>
<dbReference type="EMBL" id="BMMT01000020">
    <property type="protein sequence ID" value="GGJ03020.1"/>
    <property type="molecule type" value="Genomic_DNA"/>
</dbReference>
<gene>
    <name evidence="1" type="ORF">GCM10009545_27760</name>
    <name evidence="2" type="ORF">GCM10011581_45180</name>
</gene>
<protein>
    <recommendedName>
        <fullName evidence="5">Immunity protein 49 of polymorphic toxin system</fullName>
    </recommendedName>
</protein>
<reference evidence="2 3" key="1">
    <citation type="journal article" date="2014" name="Int. J. Syst. Evol. Microbiol.">
        <title>Complete genome sequence of Corynebacterium casei LMG S-19264T (=DSM 44701T), isolated from a smear-ripened cheese.</title>
        <authorList>
            <consortium name="US DOE Joint Genome Institute (JGI-PGF)"/>
            <person name="Walter F."/>
            <person name="Albersmeier A."/>
            <person name="Kalinowski J."/>
            <person name="Ruckert C."/>
        </authorList>
    </citation>
    <scope>NUCLEOTIDE SEQUENCE [LARGE SCALE GENOMIC DNA]</scope>
    <source>
        <strain evidence="2 3">CGMCC 4.7206</strain>
    </source>
</reference>
<evidence type="ECO:0008006" key="5">
    <source>
        <dbReference type="Google" id="ProtNLM"/>
    </source>
</evidence>
<dbReference type="Proteomes" id="UP001500220">
    <property type="component" value="Unassembled WGS sequence"/>
</dbReference>
<sequence length="283" mass="30801">MIREISRHEIDLSAANAQVEYFSEDIDLYVGALPRTNSAVGTLFSSARSLLHCRCAIDPTASTPETKQIFQLAMEAGAAIFSAAQDTEGRTPCRIGGQTVELSGAELLRYASAANWLNSIFLAIITRNGEAINAINATPPSLLQGTESTYPPYIYSWCETIRRFVARESGAAEALHEAIAATDPEQLDPRTRDYTLRIVVPQMRMFHYLISSSDASEFNSAVSDALEAHKAFWSANADKAADPEGYLALGPLALSCIARDVGIPIEVNSEYLPREALADDLRP</sequence>
<dbReference type="AlphaFoldDB" id="A0A917NJR7"/>
<dbReference type="RefSeq" id="WP_188990957.1">
    <property type="nucleotide sequence ID" value="NZ_BAAAHC010000010.1"/>
</dbReference>
<reference evidence="1" key="4">
    <citation type="submission" date="2023-12" db="EMBL/GenBank/DDBJ databases">
        <authorList>
            <person name="Sun Q."/>
            <person name="Inoue M."/>
        </authorList>
    </citation>
    <scope>NUCLEOTIDE SEQUENCE</scope>
    <source>
        <strain evidence="1">JCM 10664</strain>
    </source>
</reference>
<organism evidence="2 3">
    <name type="scientific">Saccharopolyspora thermophila</name>
    <dbReference type="NCBI Taxonomy" id="89367"/>
    <lineage>
        <taxon>Bacteria</taxon>
        <taxon>Bacillati</taxon>
        <taxon>Actinomycetota</taxon>
        <taxon>Actinomycetes</taxon>
        <taxon>Pseudonocardiales</taxon>
        <taxon>Pseudonocardiaceae</taxon>
        <taxon>Saccharopolyspora</taxon>
    </lineage>
</organism>
<comment type="caution">
    <text evidence="2">The sequence shown here is derived from an EMBL/GenBank/DDBJ whole genome shotgun (WGS) entry which is preliminary data.</text>
</comment>
<keyword evidence="4" id="KW-1185">Reference proteome</keyword>
<evidence type="ECO:0000313" key="4">
    <source>
        <dbReference type="Proteomes" id="UP001500220"/>
    </source>
</evidence>
<evidence type="ECO:0000313" key="1">
    <source>
        <dbReference type="EMBL" id="GAA0523970.1"/>
    </source>
</evidence>
<reference evidence="2" key="3">
    <citation type="submission" date="2020-09" db="EMBL/GenBank/DDBJ databases">
        <authorList>
            <person name="Sun Q."/>
            <person name="Zhou Y."/>
        </authorList>
    </citation>
    <scope>NUCLEOTIDE SEQUENCE</scope>
    <source>
        <strain evidence="2">CGMCC 4.7206</strain>
    </source>
</reference>
<evidence type="ECO:0000313" key="3">
    <source>
        <dbReference type="Proteomes" id="UP000597989"/>
    </source>
</evidence>
<accession>A0A917NJR7</accession>
<reference evidence="1 4" key="2">
    <citation type="journal article" date="2019" name="Int. J. Syst. Evol. Microbiol.">
        <title>The Global Catalogue of Microorganisms (GCM) 10K type strain sequencing project: providing services to taxonomists for standard genome sequencing and annotation.</title>
        <authorList>
            <consortium name="The Broad Institute Genomics Platform"/>
            <consortium name="The Broad Institute Genome Sequencing Center for Infectious Disease"/>
            <person name="Wu L."/>
            <person name="Ma J."/>
        </authorList>
    </citation>
    <scope>NUCLEOTIDE SEQUENCE [LARGE SCALE GENOMIC DNA]</scope>
    <source>
        <strain evidence="1 4">JCM 10664</strain>
    </source>
</reference>
<dbReference type="InterPro" id="IPR029074">
    <property type="entry name" value="Imm49"/>
</dbReference>
<name>A0A917NJR7_9PSEU</name>